<reference evidence="1" key="1">
    <citation type="journal article" date="2025" name="Int. J. Syst. Evol. Microbiol.">
        <title>Streptomyces citrinus sp. nov., with yellow diffusible pigment.</title>
        <authorList>
            <person name="He Y."/>
            <person name="Yang E."/>
            <person name="Xu J."/>
            <person name="Sun Y."/>
            <person name="Sun L."/>
        </authorList>
    </citation>
    <scope>NUCLEOTIDE SEQUENCE</scope>
    <source>
        <strain evidence="1">Q6</strain>
    </source>
</reference>
<organism evidence="1 2">
    <name type="scientific">Streptomyces citrinus</name>
    <dbReference type="NCBI Taxonomy" id="3118173"/>
    <lineage>
        <taxon>Bacteria</taxon>
        <taxon>Bacillati</taxon>
        <taxon>Actinomycetota</taxon>
        <taxon>Actinomycetes</taxon>
        <taxon>Kitasatosporales</taxon>
        <taxon>Streptomycetaceae</taxon>
        <taxon>Streptomyces</taxon>
    </lineage>
</organism>
<sequence length="178" mass="20083">MTGDPTGHTERVDRVDDDDRFLAVVSRSEAIRHGWLHRVATTVCRDPQGRTLVHRRPDDASRFPGHYNWMLGGAVEASESYEAAAARELKEELGVDATPRFVLKYRCEGAISPYWLALHETVLTGPVTPDPAEVAWHAWLPEPDLIDLVHHDRFVPDAREAFDLYRSAPQDLPPGRAR</sequence>
<dbReference type="EMBL" id="CP146022">
    <property type="protein sequence ID" value="WWQ66022.1"/>
    <property type="molecule type" value="Genomic_DNA"/>
</dbReference>
<dbReference type="Proteomes" id="UP001432251">
    <property type="component" value="Chromosome"/>
</dbReference>
<evidence type="ECO:0000313" key="2">
    <source>
        <dbReference type="Proteomes" id="UP001432251"/>
    </source>
</evidence>
<proteinExistence type="predicted"/>
<evidence type="ECO:0000313" key="1">
    <source>
        <dbReference type="EMBL" id="WWQ66022.1"/>
    </source>
</evidence>
<gene>
    <name evidence="1" type="ORF">V2W30_23635</name>
</gene>
<name>A0ACD5AFP7_9ACTN</name>
<protein>
    <submittedName>
        <fullName evidence="1">NUDIX domain-containing protein</fullName>
    </submittedName>
</protein>
<accession>A0ACD5AFP7</accession>
<keyword evidence="2" id="KW-1185">Reference proteome</keyword>